<dbReference type="Proteomes" id="UP000600363">
    <property type="component" value="Unassembled WGS sequence"/>
</dbReference>
<dbReference type="PIRSF" id="PIRSF004929">
    <property type="entry name" value="UCP004929"/>
    <property type="match status" value="1"/>
</dbReference>
<evidence type="ECO:0000313" key="1">
    <source>
        <dbReference type="EMBL" id="HIH70333.1"/>
    </source>
</evidence>
<reference evidence="1" key="1">
    <citation type="journal article" date="2020" name="bioRxiv">
        <title>A rank-normalized archaeal taxonomy based on genome phylogeny resolves widespread incomplete and uneven classifications.</title>
        <authorList>
            <person name="Rinke C."/>
            <person name="Chuvochina M."/>
            <person name="Mussig A.J."/>
            <person name="Chaumeil P.-A."/>
            <person name="Waite D.W."/>
            <person name="Whitman W.B."/>
            <person name="Parks D.H."/>
            <person name="Hugenholtz P."/>
        </authorList>
    </citation>
    <scope>NUCLEOTIDE SEQUENCE</scope>
    <source>
        <strain evidence="1">UBA12518</strain>
    </source>
</reference>
<dbReference type="Pfam" id="PF09872">
    <property type="entry name" value="DUF2099"/>
    <property type="match status" value="1"/>
</dbReference>
<evidence type="ECO:0000313" key="2">
    <source>
        <dbReference type="Proteomes" id="UP000600363"/>
    </source>
</evidence>
<dbReference type="NCBIfam" id="TIGR03275">
    <property type="entry name" value="methan_mark_8"/>
    <property type="match status" value="1"/>
</dbReference>
<organism evidence="1 2">
    <name type="scientific">Methermicoccus shengliensis</name>
    <dbReference type="NCBI Taxonomy" id="660064"/>
    <lineage>
        <taxon>Archaea</taxon>
        <taxon>Methanobacteriati</taxon>
        <taxon>Methanobacteriota</taxon>
        <taxon>Stenosarchaea group</taxon>
        <taxon>Methanomicrobia</taxon>
        <taxon>Methanosarcinales</taxon>
        <taxon>Methermicoccaceae</taxon>
        <taxon>Methermicoccus</taxon>
    </lineage>
</organism>
<dbReference type="EMBL" id="DUIH01000022">
    <property type="protein sequence ID" value="HIH70333.1"/>
    <property type="molecule type" value="Genomic_DNA"/>
</dbReference>
<dbReference type="InterPro" id="IPR009181">
    <property type="entry name" value="Methan_mark_8"/>
</dbReference>
<comment type="caution">
    <text evidence="1">The sequence shown here is derived from an EMBL/GenBank/DDBJ whole genome shotgun (WGS) entry which is preliminary data.</text>
</comment>
<dbReference type="RefSeq" id="WP_042687040.1">
    <property type="nucleotide sequence ID" value="NZ_DUIH01000022.1"/>
</dbReference>
<dbReference type="AlphaFoldDB" id="A0A832RTQ2"/>
<gene>
    <name evidence="1" type="ORF">HA299_06990</name>
</gene>
<name>A0A832RTQ2_9EURY</name>
<accession>A0A832RTQ2</accession>
<protein>
    <submittedName>
        <fullName evidence="1">DUF2099 family protein</fullName>
    </submittedName>
</protein>
<proteinExistence type="predicted"/>
<sequence length="284" mass="30920">MDEHVMEALGKAKVVIRDGRVVEVGEPLIEYCPLFHAARGIERLTKEAIRENIAFRIRDVGMFTPRRSFEPEKFVDFGVSEILMSALARGLLDAAVTVCDGAGTVISDDAELVQAIGARISGLVSTSPIASTIEHIKGAGGHVLDEQHATIDQVRGLERAMELGYRRIGITVSTVEDARACRRLARDGMSVALFGVHLTGLTQAEAREMAELVDVMTACASRHVREQAGERALLQAGASVPMFALTQLGKELMLERMKDVPSPLFVRRTKLPHTEQGRSPSPLV</sequence>